<dbReference type="RefSeq" id="WP_345071577.1">
    <property type="nucleotide sequence ID" value="NZ_BAABAP010000007.1"/>
</dbReference>
<reference evidence="1 2" key="2">
    <citation type="submission" date="2020-03" db="EMBL/GenBank/DDBJ databases">
        <authorList>
            <person name="Ichikawa N."/>
            <person name="Kimura A."/>
            <person name="Kitahashi Y."/>
            <person name="Uohara A."/>
        </authorList>
    </citation>
    <scope>NUCLEOTIDE SEQUENCE [LARGE SCALE GENOMIC DNA]</scope>
    <source>
        <strain evidence="1 2">NBRC 107702</strain>
    </source>
</reference>
<dbReference type="EMBL" id="AP022870">
    <property type="protein sequence ID" value="BCB78290.1"/>
    <property type="molecule type" value="Genomic_DNA"/>
</dbReference>
<gene>
    <name evidence="1" type="ORF">Pflav_047000</name>
</gene>
<name>A0A6F8XWV1_9ACTN</name>
<evidence type="ECO:0000313" key="2">
    <source>
        <dbReference type="Proteomes" id="UP000502508"/>
    </source>
</evidence>
<organism evidence="1 2">
    <name type="scientific">Phytohabitans flavus</name>
    <dbReference type="NCBI Taxonomy" id="1076124"/>
    <lineage>
        <taxon>Bacteria</taxon>
        <taxon>Bacillati</taxon>
        <taxon>Actinomycetota</taxon>
        <taxon>Actinomycetes</taxon>
        <taxon>Micromonosporales</taxon>
        <taxon>Micromonosporaceae</taxon>
    </lineage>
</organism>
<evidence type="ECO:0000313" key="1">
    <source>
        <dbReference type="EMBL" id="BCB78290.1"/>
    </source>
</evidence>
<reference evidence="1 2" key="1">
    <citation type="submission" date="2020-03" db="EMBL/GenBank/DDBJ databases">
        <title>Whole genome shotgun sequence of Phytohabitans flavus NBRC 107702.</title>
        <authorList>
            <person name="Komaki H."/>
            <person name="Tamura T."/>
        </authorList>
    </citation>
    <scope>NUCLEOTIDE SEQUENCE [LARGE SCALE GENOMIC DNA]</scope>
    <source>
        <strain evidence="1 2">NBRC 107702</strain>
    </source>
</reference>
<keyword evidence="2" id="KW-1185">Reference proteome</keyword>
<accession>A0A6F8XWV1</accession>
<protein>
    <submittedName>
        <fullName evidence="1">Uncharacterized protein</fullName>
    </submittedName>
</protein>
<dbReference type="Proteomes" id="UP000502508">
    <property type="component" value="Chromosome"/>
</dbReference>
<proteinExistence type="predicted"/>
<dbReference type="AlphaFoldDB" id="A0A6F8XWV1"/>
<dbReference type="KEGG" id="pfla:Pflav_047000"/>
<sequence>MRQRLSPAQRTVMACLYTRHHDGYVRQRHLEAIVGKAKTWVAPFVVQLLGEYVVQIILAIRHGLADVDVSGTAIRRAYGRFAAANPAFVGLTYQRAASYWNCYYRSLFVDRRSYPSFSILDSISAAGADHTRGTAQPLRITGLPYRVISLDS</sequence>